<accession>A0A1W1X366</accession>
<feature type="domain" description="HTH marR-type" evidence="4">
    <location>
        <begin position="11"/>
        <end position="143"/>
    </location>
</feature>
<keyword evidence="2 5" id="KW-0238">DNA-binding</keyword>
<dbReference type="STRING" id="1121291.SAMN02745134_00553"/>
<dbReference type="Proteomes" id="UP000192468">
    <property type="component" value="Unassembled WGS sequence"/>
</dbReference>
<reference evidence="5 6" key="1">
    <citation type="submission" date="2017-04" db="EMBL/GenBank/DDBJ databases">
        <authorList>
            <person name="Afonso C.L."/>
            <person name="Miller P.J."/>
            <person name="Scott M.A."/>
            <person name="Spackman E."/>
            <person name="Goraichik I."/>
            <person name="Dimitrov K.M."/>
            <person name="Suarez D.L."/>
            <person name="Swayne D.E."/>
        </authorList>
    </citation>
    <scope>NUCLEOTIDE SEQUENCE [LARGE SCALE GENOMIC DNA]</scope>
    <source>
        <strain evidence="5 6">DSM 12555</strain>
    </source>
</reference>
<dbReference type="InterPro" id="IPR036390">
    <property type="entry name" value="WH_DNA-bd_sf"/>
</dbReference>
<dbReference type="InterPro" id="IPR036388">
    <property type="entry name" value="WH-like_DNA-bd_sf"/>
</dbReference>
<name>A0A1W1X366_9CLOT</name>
<dbReference type="CDD" id="cd00090">
    <property type="entry name" value="HTH_ARSR"/>
    <property type="match status" value="1"/>
</dbReference>
<dbReference type="RefSeq" id="WP_084113738.1">
    <property type="nucleotide sequence ID" value="NZ_FWXH01000002.1"/>
</dbReference>
<dbReference type="SUPFAM" id="SSF46785">
    <property type="entry name" value="Winged helix' DNA-binding domain"/>
    <property type="match status" value="1"/>
</dbReference>
<dbReference type="AlphaFoldDB" id="A0A1W1X366"/>
<sequence length="145" mass="16415">MNVKSSRKHLKDCACRNLRMTSRVITQYFDKALQPVELRATQFALLADISSRDSSTVGELANVLLMDQTTVTRNIEILRKSGLIDVNIADDDSRKRCVKITELGTTKLIEAIPSWAKAQQHIEDGIGKERYKEFLHILSDIQSII</sequence>
<keyword evidence="1" id="KW-0805">Transcription regulation</keyword>
<dbReference type="Gene3D" id="1.10.10.10">
    <property type="entry name" value="Winged helix-like DNA-binding domain superfamily/Winged helix DNA-binding domain"/>
    <property type="match status" value="1"/>
</dbReference>
<dbReference type="PROSITE" id="PS50995">
    <property type="entry name" value="HTH_MARR_2"/>
    <property type="match status" value="1"/>
</dbReference>
<proteinExistence type="predicted"/>
<dbReference type="OrthoDB" id="165131at2"/>
<dbReference type="EMBL" id="FWXH01000002">
    <property type="protein sequence ID" value="SMC18406.1"/>
    <property type="molecule type" value="Genomic_DNA"/>
</dbReference>
<evidence type="ECO:0000256" key="3">
    <source>
        <dbReference type="ARBA" id="ARBA00023163"/>
    </source>
</evidence>
<dbReference type="GO" id="GO:0003700">
    <property type="term" value="F:DNA-binding transcription factor activity"/>
    <property type="evidence" value="ECO:0007669"/>
    <property type="project" value="InterPro"/>
</dbReference>
<keyword evidence="6" id="KW-1185">Reference proteome</keyword>
<evidence type="ECO:0000256" key="1">
    <source>
        <dbReference type="ARBA" id="ARBA00023015"/>
    </source>
</evidence>
<evidence type="ECO:0000259" key="4">
    <source>
        <dbReference type="PROSITE" id="PS50995"/>
    </source>
</evidence>
<evidence type="ECO:0000313" key="6">
    <source>
        <dbReference type="Proteomes" id="UP000192468"/>
    </source>
</evidence>
<evidence type="ECO:0000313" key="5">
    <source>
        <dbReference type="EMBL" id="SMC18406.1"/>
    </source>
</evidence>
<dbReference type="Pfam" id="PF01047">
    <property type="entry name" value="MarR"/>
    <property type="match status" value="1"/>
</dbReference>
<dbReference type="PANTHER" id="PTHR42756">
    <property type="entry name" value="TRANSCRIPTIONAL REGULATOR, MARR"/>
    <property type="match status" value="1"/>
</dbReference>
<keyword evidence="3" id="KW-0804">Transcription</keyword>
<organism evidence="5 6">
    <name type="scientific">Clostridium acidisoli DSM 12555</name>
    <dbReference type="NCBI Taxonomy" id="1121291"/>
    <lineage>
        <taxon>Bacteria</taxon>
        <taxon>Bacillati</taxon>
        <taxon>Bacillota</taxon>
        <taxon>Clostridia</taxon>
        <taxon>Eubacteriales</taxon>
        <taxon>Clostridiaceae</taxon>
        <taxon>Clostridium</taxon>
    </lineage>
</organism>
<evidence type="ECO:0000256" key="2">
    <source>
        <dbReference type="ARBA" id="ARBA00023125"/>
    </source>
</evidence>
<protein>
    <submittedName>
        <fullName evidence="5">DNA-binding transcriptional regulator, MarR family</fullName>
    </submittedName>
</protein>
<dbReference type="SMART" id="SM00347">
    <property type="entry name" value="HTH_MARR"/>
    <property type="match status" value="1"/>
</dbReference>
<dbReference type="InterPro" id="IPR011991">
    <property type="entry name" value="ArsR-like_HTH"/>
</dbReference>
<gene>
    <name evidence="5" type="ORF">SAMN02745134_00553</name>
</gene>
<dbReference type="InterPro" id="IPR000835">
    <property type="entry name" value="HTH_MarR-typ"/>
</dbReference>
<dbReference type="PANTHER" id="PTHR42756:SF1">
    <property type="entry name" value="TRANSCRIPTIONAL REPRESSOR OF EMRAB OPERON"/>
    <property type="match status" value="1"/>
</dbReference>
<dbReference type="GO" id="GO:0003677">
    <property type="term" value="F:DNA binding"/>
    <property type="evidence" value="ECO:0007669"/>
    <property type="project" value="UniProtKB-KW"/>
</dbReference>